<keyword evidence="13" id="KW-1185">Reference proteome</keyword>
<dbReference type="Pfam" id="PF00111">
    <property type="entry name" value="Fer2"/>
    <property type="match status" value="1"/>
</dbReference>
<dbReference type="InterPro" id="IPR017938">
    <property type="entry name" value="Riboflavin_synthase-like_b-brl"/>
</dbReference>
<evidence type="ECO:0000256" key="2">
    <source>
        <dbReference type="ARBA" id="ARBA00022630"/>
    </source>
</evidence>
<evidence type="ECO:0000256" key="6">
    <source>
        <dbReference type="ARBA" id="ARBA00023002"/>
    </source>
</evidence>
<dbReference type="InterPro" id="IPR017927">
    <property type="entry name" value="FAD-bd_FR_type"/>
</dbReference>
<keyword evidence="3" id="KW-0288">FMN</keyword>
<dbReference type="PROSITE" id="PS51384">
    <property type="entry name" value="FAD_FR"/>
    <property type="match status" value="1"/>
</dbReference>
<sequence>MSAGALEVVVEEIKIESPQVKSFTLKAVNGSSLPRSSGGSHITTRIRHDKGLIERHYSLTNDPDDTDSYKIAIRRSDESKGGSVYWHDSIKTGDKLEISYPKNHFSLSFKARHHVFIAAGIGITPFLAMAAELKKKSKSFELHYASPSKELCAFYPFLLSNYSDETYFYFSREGRKMTTELMKEQPIGTHVYFCGPETMVRQYSEAAKAYGYPEKSIHFELFTPPDMGPMHPFDVKLNKSNMVLQVPEGENLLDVLLKHNIDAPYSCKIGGCGTCQIDVLEGEVDHRDIFLTDKEKQEKNVILCCISRAKKGPLVLDL</sequence>
<evidence type="ECO:0000256" key="7">
    <source>
        <dbReference type="ARBA" id="ARBA00023004"/>
    </source>
</evidence>
<dbReference type="EMBL" id="JAGYPE020000087">
    <property type="protein sequence ID" value="MCH6269254.1"/>
    <property type="molecule type" value="Genomic_DNA"/>
</dbReference>
<feature type="domain" description="FAD-binding FR-type" evidence="10">
    <location>
        <begin position="3"/>
        <end position="108"/>
    </location>
</feature>
<dbReference type="InterPro" id="IPR054582">
    <property type="entry name" value="DmmA-like_N"/>
</dbReference>
<dbReference type="SUPFAM" id="SSF63380">
    <property type="entry name" value="Riboflavin synthase domain-like"/>
    <property type="match status" value="1"/>
</dbReference>
<accession>A0A942YEH7</accession>
<dbReference type="SUPFAM" id="SSF54292">
    <property type="entry name" value="2Fe-2S ferredoxin-like"/>
    <property type="match status" value="1"/>
</dbReference>
<gene>
    <name evidence="12" type="ORF">KHB02_027365</name>
    <name evidence="11" type="ORF">KHB02_40800</name>
</gene>
<keyword evidence="7" id="KW-0408">Iron</keyword>
<dbReference type="GO" id="GO:0051537">
    <property type="term" value="F:2 iron, 2 sulfur cluster binding"/>
    <property type="evidence" value="ECO:0007669"/>
    <property type="project" value="UniProtKB-KW"/>
</dbReference>
<feature type="domain" description="2Fe-2S ferredoxin-type" evidence="9">
    <location>
        <begin position="233"/>
        <end position="318"/>
    </location>
</feature>
<dbReference type="Gene3D" id="3.10.20.30">
    <property type="match status" value="1"/>
</dbReference>
<dbReference type="PANTHER" id="PTHR30212:SF2">
    <property type="entry name" value="PROTEIN YIIM"/>
    <property type="match status" value="1"/>
</dbReference>
<dbReference type="PRINTS" id="PR00409">
    <property type="entry name" value="PHDIOXRDTASE"/>
</dbReference>
<evidence type="ECO:0000256" key="4">
    <source>
        <dbReference type="ARBA" id="ARBA00022714"/>
    </source>
</evidence>
<evidence type="ECO:0000313" key="12">
    <source>
        <dbReference type="EMBL" id="MCH6269254.1"/>
    </source>
</evidence>
<dbReference type="CDD" id="cd06185">
    <property type="entry name" value="PDR_like"/>
    <property type="match status" value="1"/>
</dbReference>
<dbReference type="RefSeq" id="WP_213147547.1">
    <property type="nucleotide sequence ID" value="NZ_JAGYPE020000087.1"/>
</dbReference>
<dbReference type="Proteomes" id="UP000677265">
    <property type="component" value="Unassembled WGS sequence"/>
</dbReference>
<proteinExistence type="predicted"/>
<dbReference type="InterPro" id="IPR006058">
    <property type="entry name" value="2Fe2S_fd_BS"/>
</dbReference>
<dbReference type="Gene3D" id="2.40.30.10">
    <property type="entry name" value="Translation factors"/>
    <property type="match status" value="1"/>
</dbReference>
<dbReference type="InterPro" id="IPR052353">
    <property type="entry name" value="Benzoxazolinone_Detox_Enz"/>
</dbReference>
<evidence type="ECO:0000259" key="9">
    <source>
        <dbReference type="PROSITE" id="PS51085"/>
    </source>
</evidence>
<dbReference type="InterPro" id="IPR039261">
    <property type="entry name" value="FNR_nucleotide-bd"/>
</dbReference>
<dbReference type="Gene3D" id="3.40.50.80">
    <property type="entry name" value="Nucleotide-binding domain of ferredoxin-NADP reductase (FNR) module"/>
    <property type="match status" value="1"/>
</dbReference>
<evidence type="ECO:0000313" key="11">
    <source>
        <dbReference type="EMBL" id="MBS4187718.1"/>
    </source>
</evidence>
<evidence type="ECO:0000259" key="10">
    <source>
        <dbReference type="PROSITE" id="PS51384"/>
    </source>
</evidence>
<evidence type="ECO:0000256" key="1">
    <source>
        <dbReference type="ARBA" id="ARBA00001917"/>
    </source>
</evidence>
<dbReference type="InterPro" id="IPR012675">
    <property type="entry name" value="Beta-grasp_dom_sf"/>
</dbReference>
<keyword evidence="2" id="KW-0285">Flavoprotein</keyword>
<dbReference type="PROSITE" id="PS00197">
    <property type="entry name" value="2FE2S_FER_1"/>
    <property type="match status" value="1"/>
</dbReference>
<keyword evidence="4" id="KW-0001">2Fe-2S</keyword>
<evidence type="ECO:0000313" key="13">
    <source>
        <dbReference type="Proteomes" id="UP000677265"/>
    </source>
</evidence>
<dbReference type="InterPro" id="IPR036010">
    <property type="entry name" value="2Fe-2S_ferredoxin-like_sf"/>
</dbReference>
<dbReference type="PANTHER" id="PTHR30212">
    <property type="entry name" value="PROTEIN YIIM"/>
    <property type="match status" value="1"/>
</dbReference>
<dbReference type="InterPro" id="IPR001041">
    <property type="entry name" value="2Fe-2S_ferredoxin-type"/>
</dbReference>
<dbReference type="Pfam" id="PF22290">
    <property type="entry name" value="DmmA-like_N"/>
    <property type="match status" value="1"/>
</dbReference>
<comment type="cofactor">
    <cofactor evidence="1">
        <name>FMN</name>
        <dbReference type="ChEBI" id="CHEBI:58210"/>
    </cofactor>
</comment>
<dbReference type="PROSITE" id="PS51085">
    <property type="entry name" value="2FE2S_FER_2"/>
    <property type="match status" value="1"/>
</dbReference>
<dbReference type="EMBL" id="JAGYPE010000009">
    <property type="protein sequence ID" value="MBS4187718.1"/>
    <property type="molecule type" value="Genomic_DNA"/>
</dbReference>
<comment type="caution">
    <text evidence="11">The sequence shown here is derived from an EMBL/GenBank/DDBJ whole genome shotgun (WGS) entry which is preliminary data.</text>
</comment>
<dbReference type="GO" id="GO:0046872">
    <property type="term" value="F:metal ion binding"/>
    <property type="evidence" value="ECO:0007669"/>
    <property type="project" value="UniProtKB-KW"/>
</dbReference>
<keyword evidence="6" id="KW-0560">Oxidoreductase</keyword>
<organism evidence="11">
    <name type="scientific">Neobacillus citreus</name>
    <dbReference type="NCBI Taxonomy" id="2833578"/>
    <lineage>
        <taxon>Bacteria</taxon>
        <taxon>Bacillati</taxon>
        <taxon>Bacillota</taxon>
        <taxon>Bacilli</taxon>
        <taxon>Bacillales</taxon>
        <taxon>Bacillaceae</taxon>
        <taxon>Neobacillus</taxon>
    </lineage>
</organism>
<evidence type="ECO:0000256" key="3">
    <source>
        <dbReference type="ARBA" id="ARBA00022643"/>
    </source>
</evidence>
<dbReference type="AlphaFoldDB" id="A0A942YEH7"/>
<dbReference type="GO" id="GO:0016491">
    <property type="term" value="F:oxidoreductase activity"/>
    <property type="evidence" value="ECO:0007669"/>
    <property type="project" value="UniProtKB-KW"/>
</dbReference>
<keyword evidence="8" id="KW-0411">Iron-sulfur</keyword>
<dbReference type="CDD" id="cd00207">
    <property type="entry name" value="fer2"/>
    <property type="match status" value="1"/>
</dbReference>
<keyword evidence="5" id="KW-0479">Metal-binding</keyword>
<evidence type="ECO:0000256" key="8">
    <source>
        <dbReference type="ARBA" id="ARBA00023014"/>
    </source>
</evidence>
<name>A0A942YEH7_9BACI</name>
<evidence type="ECO:0000256" key="5">
    <source>
        <dbReference type="ARBA" id="ARBA00022723"/>
    </source>
</evidence>
<protein>
    <submittedName>
        <fullName evidence="11 12">Oxidoreductase</fullName>
    </submittedName>
</protein>
<dbReference type="SUPFAM" id="SSF52343">
    <property type="entry name" value="Ferredoxin reductase-like, C-terminal NADP-linked domain"/>
    <property type="match status" value="1"/>
</dbReference>
<reference evidence="11" key="1">
    <citation type="submission" date="2021-05" db="EMBL/GenBank/DDBJ databases">
        <title>Novel Bacillus species.</title>
        <authorList>
            <person name="Liu G."/>
        </authorList>
    </citation>
    <scope>NUCLEOTIDE SEQUENCE</scope>
    <source>
        <strain evidence="11 13">FJAT-50051</strain>
    </source>
</reference>